<protein>
    <submittedName>
        <fullName evidence="1">Uncharacterized protein</fullName>
    </submittedName>
</protein>
<dbReference type="EMBL" id="GBRH01184286">
    <property type="protein sequence ID" value="JAE13610.1"/>
    <property type="molecule type" value="Transcribed_RNA"/>
</dbReference>
<name>A0A0A9FKV9_ARUDO</name>
<sequence>MLITMELLWRFSFPLNNLGSSTLWWRVVVEEDPTACPQL</sequence>
<proteinExistence type="predicted"/>
<reference evidence="1" key="1">
    <citation type="submission" date="2014-09" db="EMBL/GenBank/DDBJ databases">
        <authorList>
            <person name="Magalhaes I.L.F."/>
            <person name="Oliveira U."/>
            <person name="Santos F.R."/>
            <person name="Vidigal T.H.D.A."/>
            <person name="Brescovit A.D."/>
            <person name="Santos A.J."/>
        </authorList>
    </citation>
    <scope>NUCLEOTIDE SEQUENCE</scope>
    <source>
        <tissue evidence="1">Shoot tissue taken approximately 20 cm above the soil surface</tissue>
    </source>
</reference>
<evidence type="ECO:0000313" key="1">
    <source>
        <dbReference type="EMBL" id="JAE13610.1"/>
    </source>
</evidence>
<dbReference type="AlphaFoldDB" id="A0A0A9FKV9"/>
<reference evidence="1" key="2">
    <citation type="journal article" date="2015" name="Data Brief">
        <title>Shoot transcriptome of the giant reed, Arundo donax.</title>
        <authorList>
            <person name="Barrero R.A."/>
            <person name="Guerrero F.D."/>
            <person name="Moolhuijzen P."/>
            <person name="Goolsby J.A."/>
            <person name="Tidwell J."/>
            <person name="Bellgard S.E."/>
            <person name="Bellgard M.I."/>
        </authorList>
    </citation>
    <scope>NUCLEOTIDE SEQUENCE</scope>
    <source>
        <tissue evidence="1">Shoot tissue taken approximately 20 cm above the soil surface</tissue>
    </source>
</reference>
<accession>A0A0A9FKV9</accession>
<organism evidence="1">
    <name type="scientific">Arundo donax</name>
    <name type="common">Giant reed</name>
    <name type="synonym">Donax arundinaceus</name>
    <dbReference type="NCBI Taxonomy" id="35708"/>
    <lineage>
        <taxon>Eukaryota</taxon>
        <taxon>Viridiplantae</taxon>
        <taxon>Streptophyta</taxon>
        <taxon>Embryophyta</taxon>
        <taxon>Tracheophyta</taxon>
        <taxon>Spermatophyta</taxon>
        <taxon>Magnoliopsida</taxon>
        <taxon>Liliopsida</taxon>
        <taxon>Poales</taxon>
        <taxon>Poaceae</taxon>
        <taxon>PACMAD clade</taxon>
        <taxon>Arundinoideae</taxon>
        <taxon>Arundineae</taxon>
        <taxon>Arundo</taxon>
    </lineage>
</organism>